<proteinExistence type="predicted"/>
<feature type="non-terminal residue" evidence="2">
    <location>
        <position position="1"/>
    </location>
</feature>
<keyword evidence="3" id="KW-1185">Reference proteome</keyword>
<dbReference type="EMBL" id="AGNL01047886">
    <property type="protein sequence ID" value="EJK46226.1"/>
    <property type="molecule type" value="Genomic_DNA"/>
</dbReference>
<evidence type="ECO:0000313" key="3">
    <source>
        <dbReference type="Proteomes" id="UP000266841"/>
    </source>
</evidence>
<protein>
    <submittedName>
        <fullName evidence="2">Uncharacterized protein</fullName>
    </submittedName>
</protein>
<evidence type="ECO:0000313" key="2">
    <source>
        <dbReference type="EMBL" id="EJK46226.1"/>
    </source>
</evidence>
<reference evidence="2 3" key="1">
    <citation type="journal article" date="2012" name="Genome Biol.">
        <title>Genome and low-iron response of an oceanic diatom adapted to chronic iron limitation.</title>
        <authorList>
            <person name="Lommer M."/>
            <person name="Specht M."/>
            <person name="Roy A.S."/>
            <person name="Kraemer L."/>
            <person name="Andreson R."/>
            <person name="Gutowska M.A."/>
            <person name="Wolf J."/>
            <person name="Bergner S.V."/>
            <person name="Schilhabel M.B."/>
            <person name="Klostermeier U.C."/>
            <person name="Beiko R.G."/>
            <person name="Rosenstiel P."/>
            <person name="Hippler M."/>
            <person name="Laroche J."/>
        </authorList>
    </citation>
    <scope>NUCLEOTIDE SEQUENCE [LARGE SCALE GENOMIC DNA]</scope>
    <source>
        <strain evidence="2 3">CCMP1005</strain>
    </source>
</reference>
<dbReference type="Proteomes" id="UP000266841">
    <property type="component" value="Unassembled WGS sequence"/>
</dbReference>
<gene>
    <name evidence="2" type="ORF">THAOC_35117</name>
</gene>
<feature type="compositionally biased region" description="Polar residues" evidence="1">
    <location>
        <begin position="15"/>
        <end position="25"/>
    </location>
</feature>
<accession>K0RB24</accession>
<comment type="caution">
    <text evidence="2">The sequence shown here is derived from an EMBL/GenBank/DDBJ whole genome shotgun (WGS) entry which is preliminary data.</text>
</comment>
<name>K0RB24_THAOC</name>
<organism evidence="2 3">
    <name type="scientific">Thalassiosira oceanica</name>
    <name type="common">Marine diatom</name>
    <dbReference type="NCBI Taxonomy" id="159749"/>
    <lineage>
        <taxon>Eukaryota</taxon>
        <taxon>Sar</taxon>
        <taxon>Stramenopiles</taxon>
        <taxon>Ochrophyta</taxon>
        <taxon>Bacillariophyta</taxon>
        <taxon>Coscinodiscophyceae</taxon>
        <taxon>Thalassiosirophycidae</taxon>
        <taxon>Thalassiosirales</taxon>
        <taxon>Thalassiosiraceae</taxon>
        <taxon>Thalassiosira</taxon>
    </lineage>
</organism>
<feature type="region of interest" description="Disordered" evidence="1">
    <location>
        <begin position="1"/>
        <end position="25"/>
    </location>
</feature>
<evidence type="ECO:0000256" key="1">
    <source>
        <dbReference type="SAM" id="MobiDB-lite"/>
    </source>
</evidence>
<dbReference type="AlphaFoldDB" id="K0RB24"/>
<sequence>PFRPFVPPLSDVPTPGTSESPSSMSMTRLEALNALAARNSARNLAHKMAPTVT</sequence>